<reference evidence="7" key="1">
    <citation type="submission" date="2022-11" db="EMBL/GenBank/DDBJ databases">
        <authorList>
            <person name="Kikuchi T."/>
        </authorList>
    </citation>
    <scope>NUCLEOTIDE SEQUENCE</scope>
    <source>
        <strain evidence="7">PS1010</strain>
    </source>
</reference>
<evidence type="ECO:0000256" key="2">
    <source>
        <dbReference type="ARBA" id="ARBA00023295"/>
    </source>
</evidence>
<dbReference type="Pfam" id="PF00704">
    <property type="entry name" value="Glyco_hydro_18"/>
    <property type="match status" value="1"/>
</dbReference>
<comment type="caution">
    <text evidence="7">The sequence shown here is derived from an EMBL/GenBank/DDBJ whole genome shotgun (WGS) entry which is preliminary data.</text>
</comment>
<evidence type="ECO:0000256" key="3">
    <source>
        <dbReference type="RuleBase" id="RU000489"/>
    </source>
</evidence>
<evidence type="ECO:0000256" key="5">
    <source>
        <dbReference type="SAM" id="SignalP"/>
    </source>
</evidence>
<dbReference type="PANTHER" id="PTHR11177">
    <property type="entry name" value="CHITINASE"/>
    <property type="match status" value="1"/>
</dbReference>
<keyword evidence="5" id="KW-0732">Signal</keyword>
<dbReference type="OrthoDB" id="76388at2759"/>
<dbReference type="GO" id="GO:0008061">
    <property type="term" value="F:chitin binding"/>
    <property type="evidence" value="ECO:0007669"/>
    <property type="project" value="InterPro"/>
</dbReference>
<dbReference type="GO" id="GO:0006032">
    <property type="term" value="P:chitin catabolic process"/>
    <property type="evidence" value="ECO:0007669"/>
    <property type="project" value="TreeGrafter"/>
</dbReference>
<dbReference type="SUPFAM" id="SSF51445">
    <property type="entry name" value="(Trans)glycosidases"/>
    <property type="match status" value="1"/>
</dbReference>
<evidence type="ECO:0000259" key="6">
    <source>
        <dbReference type="PROSITE" id="PS51910"/>
    </source>
</evidence>
<feature type="signal peptide" evidence="5">
    <location>
        <begin position="1"/>
        <end position="16"/>
    </location>
</feature>
<evidence type="ECO:0000313" key="7">
    <source>
        <dbReference type="EMBL" id="CAI5446404.1"/>
    </source>
</evidence>
<dbReference type="InterPro" id="IPR017853">
    <property type="entry name" value="GH"/>
</dbReference>
<dbReference type="GO" id="GO:0005975">
    <property type="term" value="P:carbohydrate metabolic process"/>
    <property type="evidence" value="ECO:0007669"/>
    <property type="project" value="InterPro"/>
</dbReference>
<accession>A0A9P1IJ12</accession>
<dbReference type="GO" id="GO:0005576">
    <property type="term" value="C:extracellular region"/>
    <property type="evidence" value="ECO:0007669"/>
    <property type="project" value="TreeGrafter"/>
</dbReference>
<feature type="domain" description="GH18" evidence="6">
    <location>
        <begin position="16"/>
        <end position="368"/>
    </location>
</feature>
<sequence>MISILLFLSIFGLAESSINCYYTIGKPDISELPGKCDSYILIGSTRINNETGIFEANKEEVEKFSQLKQLQPNKKLLITILSSNPSFTKMSSNASSILKFSSDTLDFLIYYNLDGIDIDWEFPVWSSDANQDDRIYFRNLLEVLYDKYHNKGKLISVAVSGPPTITKIAYDVQALAKKYRKFIIFSVRYADMVQVMNYDFHVFSRKSNPLVGFNAPLHPLRFEFSLLAKMNSESSMNTWFSLGLPRNITYFGIPTYCRAFRLLSKYFFKPYSPAVSAIDEFTDYESVCYLTEKNSNYRKVWNTRAASPYLYGSDRLWISYENPESIRQKVTFAKTLGVAGIMVFSVGNDDFHGKCGQGKYPLINSIDF</sequence>
<proteinExistence type="inferred from homology"/>
<dbReference type="InterPro" id="IPR001579">
    <property type="entry name" value="Glyco_hydro_18_chit_AS"/>
</dbReference>
<dbReference type="PANTHER" id="PTHR11177:SF317">
    <property type="entry name" value="CHITINASE 12-RELATED"/>
    <property type="match status" value="1"/>
</dbReference>
<dbReference type="InterPro" id="IPR011583">
    <property type="entry name" value="Chitinase_II/V-like_cat"/>
</dbReference>
<dbReference type="Proteomes" id="UP001152747">
    <property type="component" value="Unassembled WGS sequence"/>
</dbReference>
<dbReference type="SUPFAM" id="SSF54556">
    <property type="entry name" value="Chitinase insertion domain"/>
    <property type="match status" value="1"/>
</dbReference>
<dbReference type="SMART" id="SM00636">
    <property type="entry name" value="Glyco_18"/>
    <property type="match status" value="1"/>
</dbReference>
<keyword evidence="1 3" id="KW-0378">Hydrolase</keyword>
<dbReference type="InterPro" id="IPR029070">
    <property type="entry name" value="Chitinase_insertion_sf"/>
</dbReference>
<name>A0A9P1IJ12_9PELO</name>
<evidence type="ECO:0000256" key="4">
    <source>
        <dbReference type="RuleBase" id="RU004453"/>
    </source>
</evidence>
<dbReference type="Gene3D" id="3.20.20.80">
    <property type="entry name" value="Glycosidases"/>
    <property type="match status" value="2"/>
</dbReference>
<gene>
    <name evidence="7" type="ORF">CAMP_LOCUS9041</name>
</gene>
<dbReference type="InterPro" id="IPR001223">
    <property type="entry name" value="Glyco_hydro18_cat"/>
</dbReference>
<dbReference type="EMBL" id="CANHGI010000003">
    <property type="protein sequence ID" value="CAI5446404.1"/>
    <property type="molecule type" value="Genomic_DNA"/>
</dbReference>
<keyword evidence="8" id="KW-1185">Reference proteome</keyword>
<dbReference type="GO" id="GO:0004568">
    <property type="term" value="F:chitinase activity"/>
    <property type="evidence" value="ECO:0007669"/>
    <property type="project" value="TreeGrafter"/>
</dbReference>
<dbReference type="AlphaFoldDB" id="A0A9P1IJ12"/>
<organism evidence="7 8">
    <name type="scientific">Caenorhabditis angaria</name>
    <dbReference type="NCBI Taxonomy" id="860376"/>
    <lineage>
        <taxon>Eukaryota</taxon>
        <taxon>Metazoa</taxon>
        <taxon>Ecdysozoa</taxon>
        <taxon>Nematoda</taxon>
        <taxon>Chromadorea</taxon>
        <taxon>Rhabditida</taxon>
        <taxon>Rhabditina</taxon>
        <taxon>Rhabditomorpha</taxon>
        <taxon>Rhabditoidea</taxon>
        <taxon>Rhabditidae</taxon>
        <taxon>Peloderinae</taxon>
        <taxon>Caenorhabditis</taxon>
    </lineage>
</organism>
<dbReference type="PROSITE" id="PS01095">
    <property type="entry name" value="GH18_1"/>
    <property type="match status" value="1"/>
</dbReference>
<evidence type="ECO:0000313" key="8">
    <source>
        <dbReference type="Proteomes" id="UP001152747"/>
    </source>
</evidence>
<keyword evidence="2 3" id="KW-0326">Glycosidase</keyword>
<protein>
    <recommendedName>
        <fullName evidence="6">GH18 domain-containing protein</fullName>
    </recommendedName>
</protein>
<dbReference type="PROSITE" id="PS51910">
    <property type="entry name" value="GH18_2"/>
    <property type="match status" value="1"/>
</dbReference>
<comment type="similarity">
    <text evidence="4">Belongs to the glycosyl hydrolase 18 family.</text>
</comment>
<dbReference type="InterPro" id="IPR050314">
    <property type="entry name" value="Glycosyl_Hydrlase_18"/>
</dbReference>
<evidence type="ECO:0000256" key="1">
    <source>
        <dbReference type="ARBA" id="ARBA00022801"/>
    </source>
</evidence>
<feature type="chain" id="PRO_5040316170" description="GH18 domain-containing protein" evidence="5">
    <location>
        <begin position="17"/>
        <end position="368"/>
    </location>
</feature>